<evidence type="ECO:0000256" key="1">
    <source>
        <dbReference type="SAM" id="Phobius"/>
    </source>
</evidence>
<protein>
    <submittedName>
        <fullName evidence="2">Uncharacterized protein</fullName>
    </submittedName>
</protein>
<comment type="caution">
    <text evidence="2">The sequence shown here is derived from an EMBL/GenBank/DDBJ whole genome shotgun (WGS) entry which is preliminary data.</text>
</comment>
<feature type="transmembrane region" description="Helical" evidence="1">
    <location>
        <begin position="30"/>
        <end position="49"/>
    </location>
</feature>
<dbReference type="EMBL" id="JAFBFI010000001">
    <property type="protein sequence ID" value="MBM7690760.1"/>
    <property type="molecule type" value="Genomic_DNA"/>
</dbReference>
<name>A0ABS2QCP1_9BACI</name>
<proteinExistence type="predicted"/>
<gene>
    <name evidence="2" type="ORF">JOC77_000163</name>
</gene>
<reference evidence="2 3" key="1">
    <citation type="submission" date="2021-01" db="EMBL/GenBank/DDBJ databases">
        <title>Genomic Encyclopedia of Type Strains, Phase IV (KMG-IV): sequencing the most valuable type-strain genomes for metagenomic binning, comparative biology and taxonomic classification.</title>
        <authorList>
            <person name="Goeker M."/>
        </authorList>
    </citation>
    <scope>NUCLEOTIDE SEQUENCE [LARGE SCALE GENOMIC DNA]</scope>
    <source>
        <strain evidence="2 3">DSM 105482</strain>
    </source>
</reference>
<evidence type="ECO:0000313" key="2">
    <source>
        <dbReference type="EMBL" id="MBM7690760.1"/>
    </source>
</evidence>
<evidence type="ECO:0000313" key="3">
    <source>
        <dbReference type="Proteomes" id="UP000823486"/>
    </source>
</evidence>
<sequence length="56" mass="6329">MNTAKWLNVLLLLTAFSIIIVKVVNNQEFSSAGLTLASFFIIVNIIGLFRKDKHQH</sequence>
<accession>A0ABS2QCP1</accession>
<dbReference type="Proteomes" id="UP000823486">
    <property type="component" value="Unassembled WGS sequence"/>
</dbReference>
<keyword evidence="1" id="KW-0472">Membrane</keyword>
<feature type="transmembrane region" description="Helical" evidence="1">
    <location>
        <begin position="7"/>
        <end position="24"/>
    </location>
</feature>
<keyword evidence="1" id="KW-0812">Transmembrane</keyword>
<dbReference type="RefSeq" id="WP_204537446.1">
    <property type="nucleotide sequence ID" value="NZ_JAFBFI010000001.1"/>
</dbReference>
<keyword evidence="1" id="KW-1133">Transmembrane helix</keyword>
<keyword evidence="3" id="KW-1185">Reference proteome</keyword>
<organism evidence="2 3">
    <name type="scientific">Peribacillus deserti</name>
    <dbReference type="NCBI Taxonomy" id="673318"/>
    <lineage>
        <taxon>Bacteria</taxon>
        <taxon>Bacillati</taxon>
        <taxon>Bacillota</taxon>
        <taxon>Bacilli</taxon>
        <taxon>Bacillales</taxon>
        <taxon>Bacillaceae</taxon>
        <taxon>Peribacillus</taxon>
    </lineage>
</organism>